<gene>
    <name evidence="2" type="ORF">BKA03_002513</name>
</gene>
<proteinExistence type="predicted"/>
<dbReference type="RefSeq" id="WP_238579366.1">
    <property type="nucleotide sequence ID" value="NZ_BBRC01000002.1"/>
</dbReference>
<protein>
    <recommendedName>
        <fullName evidence="1">Treble clef zinc finger domain-containing protein</fullName>
    </recommendedName>
</protein>
<evidence type="ECO:0000313" key="3">
    <source>
        <dbReference type="Proteomes" id="UP000547973"/>
    </source>
</evidence>
<accession>A0A7Y9ZBN2</accession>
<sequence length="352" mass="40005">MLSATAVADVPELLSDWDSPDDPAMLAVTTHRTFRFRCANGHHPNVTPQRYLDDGCYICRQRGLRTGPNPDVLEELDESYTPLQDSGVPSLDELWRASEIASQWHPTRNLPLTLKDVGPRSRRAVWWRAQECGHEWLATPGERQKRQRRRCPECRTVLDSLGYHYPDLEAEWADTNPVSAWFVRPTGHTDFVPEWRCSLNPSHRWRMSSVARVNGAGCPECQPSGKSQIELLYFDAAERTFGIASSGRLLTSPTFESRASWRVDIAVPLPEDQLLIIEYDGAYWHSADEKQAVDKRKSVDLLASGAYVVRLREAPLGSLEVINDRYLEIVVYSQAPHPLETLASVREWLDKN</sequence>
<dbReference type="Pfam" id="PF14311">
    <property type="entry name" value="DUF4379"/>
    <property type="match status" value="2"/>
</dbReference>
<dbReference type="AlphaFoldDB" id="A0A7Y9ZBN2"/>
<feature type="domain" description="Treble clef zinc finger" evidence="1">
    <location>
        <begin position="100"/>
        <end position="155"/>
    </location>
</feature>
<organism evidence="2 3">
    <name type="scientific">Demequina lutea</name>
    <dbReference type="NCBI Taxonomy" id="431489"/>
    <lineage>
        <taxon>Bacteria</taxon>
        <taxon>Bacillati</taxon>
        <taxon>Actinomycetota</taxon>
        <taxon>Actinomycetes</taxon>
        <taxon>Micrococcales</taxon>
        <taxon>Demequinaceae</taxon>
        <taxon>Demequina</taxon>
    </lineage>
</organism>
<dbReference type="PANTHER" id="PTHR37317:SF1">
    <property type="entry name" value="ZINC-RIBBON DOMAIN-CONTAINING PROTEIN-RELATED"/>
    <property type="match status" value="1"/>
</dbReference>
<comment type="caution">
    <text evidence="2">The sequence shown here is derived from an EMBL/GenBank/DDBJ whole genome shotgun (WGS) entry which is preliminary data.</text>
</comment>
<dbReference type="PANTHER" id="PTHR37317">
    <property type="entry name" value="BLR8090 PROTEIN"/>
    <property type="match status" value="1"/>
</dbReference>
<dbReference type="InterPro" id="IPR025487">
    <property type="entry name" value="DUF4379"/>
</dbReference>
<name>A0A7Y9ZBN2_9MICO</name>
<keyword evidence="3" id="KW-1185">Reference proteome</keyword>
<dbReference type="EMBL" id="JACBZO010000001">
    <property type="protein sequence ID" value="NYI42394.1"/>
    <property type="molecule type" value="Genomic_DNA"/>
</dbReference>
<reference evidence="2 3" key="1">
    <citation type="submission" date="2020-07" db="EMBL/GenBank/DDBJ databases">
        <title>Sequencing the genomes of 1000 actinobacteria strains.</title>
        <authorList>
            <person name="Klenk H.-P."/>
        </authorList>
    </citation>
    <scope>NUCLEOTIDE SEQUENCE [LARGE SCALE GENOMIC DNA]</scope>
    <source>
        <strain evidence="2 3">DSM 19970</strain>
    </source>
</reference>
<feature type="domain" description="Treble clef zinc finger" evidence="1">
    <location>
        <begin position="170"/>
        <end position="223"/>
    </location>
</feature>
<evidence type="ECO:0000313" key="2">
    <source>
        <dbReference type="EMBL" id="NYI42394.1"/>
    </source>
</evidence>
<dbReference type="Gene3D" id="3.40.960.10">
    <property type="entry name" value="VSR Endonuclease"/>
    <property type="match status" value="1"/>
</dbReference>
<evidence type="ECO:0000259" key="1">
    <source>
        <dbReference type="Pfam" id="PF14311"/>
    </source>
</evidence>
<dbReference type="Proteomes" id="UP000547973">
    <property type="component" value="Unassembled WGS sequence"/>
</dbReference>